<evidence type="ECO:0000313" key="1">
    <source>
        <dbReference type="EMBL" id="KAF2671362.1"/>
    </source>
</evidence>
<evidence type="ECO:0000313" key="2">
    <source>
        <dbReference type="Proteomes" id="UP000799302"/>
    </source>
</evidence>
<dbReference type="EMBL" id="MU004233">
    <property type="protein sequence ID" value="KAF2671362.1"/>
    <property type="molecule type" value="Genomic_DNA"/>
</dbReference>
<reference evidence="1" key="1">
    <citation type="journal article" date="2020" name="Stud. Mycol.">
        <title>101 Dothideomycetes genomes: a test case for predicting lifestyles and emergence of pathogens.</title>
        <authorList>
            <person name="Haridas S."/>
            <person name="Albert R."/>
            <person name="Binder M."/>
            <person name="Bloem J."/>
            <person name="Labutti K."/>
            <person name="Salamov A."/>
            <person name="Andreopoulos B."/>
            <person name="Baker S."/>
            <person name="Barry K."/>
            <person name="Bills G."/>
            <person name="Bluhm B."/>
            <person name="Cannon C."/>
            <person name="Castanera R."/>
            <person name="Culley D."/>
            <person name="Daum C."/>
            <person name="Ezra D."/>
            <person name="Gonzalez J."/>
            <person name="Henrissat B."/>
            <person name="Kuo A."/>
            <person name="Liang C."/>
            <person name="Lipzen A."/>
            <person name="Lutzoni F."/>
            <person name="Magnuson J."/>
            <person name="Mondo S."/>
            <person name="Nolan M."/>
            <person name="Ohm R."/>
            <person name="Pangilinan J."/>
            <person name="Park H.-J."/>
            <person name="Ramirez L."/>
            <person name="Alfaro M."/>
            <person name="Sun H."/>
            <person name="Tritt A."/>
            <person name="Yoshinaga Y."/>
            <person name="Zwiers L.-H."/>
            <person name="Turgeon B."/>
            <person name="Goodwin S."/>
            <person name="Spatafora J."/>
            <person name="Crous P."/>
            <person name="Grigoriev I."/>
        </authorList>
    </citation>
    <scope>NUCLEOTIDE SEQUENCE</scope>
    <source>
        <strain evidence="1">CBS 115976</strain>
    </source>
</reference>
<dbReference type="Proteomes" id="UP000799302">
    <property type="component" value="Unassembled WGS sequence"/>
</dbReference>
<protein>
    <submittedName>
        <fullName evidence="1">Uncharacterized protein</fullName>
    </submittedName>
</protein>
<organism evidence="1 2">
    <name type="scientific">Microthyrium microscopicum</name>
    <dbReference type="NCBI Taxonomy" id="703497"/>
    <lineage>
        <taxon>Eukaryota</taxon>
        <taxon>Fungi</taxon>
        <taxon>Dikarya</taxon>
        <taxon>Ascomycota</taxon>
        <taxon>Pezizomycotina</taxon>
        <taxon>Dothideomycetes</taxon>
        <taxon>Dothideomycetes incertae sedis</taxon>
        <taxon>Microthyriales</taxon>
        <taxon>Microthyriaceae</taxon>
        <taxon>Microthyrium</taxon>
    </lineage>
</organism>
<dbReference type="OrthoDB" id="5430289at2759"/>
<gene>
    <name evidence="1" type="ORF">BT63DRAFT_215130</name>
</gene>
<proteinExistence type="predicted"/>
<accession>A0A6A6UGP2</accession>
<sequence>MQKALSTNFTSFVEQPKKLLPGNKGNGQDQMLDLFANGDFANYQAILATSQIEGIKLPQTDVNDLFYNVMVASIINQLWKQQNTWIGCYRMSQNTFDTYSFKKGYGINKNLTWYDKDSSSGCYVQNSRPNALSKSIGYNLESPGRDKLYGGTFAFTATDMIIGSVASNSAGGDSYTTDLTSKQSLLGTSNQHKIFTNPGLFNIPVCNNNFGDLTLDAFMSTVAAPNTAANMFCKCMNAKDVDGRTIMDAIPQLKKLTCTCDRKCCQPTKNGEHCNGLFVPSSSNSTAGDLLWANATRLNTINA</sequence>
<dbReference type="AlphaFoldDB" id="A0A6A6UGP2"/>
<name>A0A6A6UGP2_9PEZI</name>
<keyword evidence="2" id="KW-1185">Reference proteome</keyword>